<dbReference type="EMBL" id="LGRX02025599">
    <property type="protein sequence ID" value="KAK3252148.1"/>
    <property type="molecule type" value="Genomic_DNA"/>
</dbReference>
<keyword evidence="2" id="KW-1185">Reference proteome</keyword>
<reference evidence="1 2" key="1">
    <citation type="journal article" date="2015" name="Genome Biol. Evol.">
        <title>Comparative Genomics of a Bacterivorous Green Alga Reveals Evolutionary Causalities and Consequences of Phago-Mixotrophic Mode of Nutrition.</title>
        <authorList>
            <person name="Burns J.A."/>
            <person name="Paasch A."/>
            <person name="Narechania A."/>
            <person name="Kim E."/>
        </authorList>
    </citation>
    <scope>NUCLEOTIDE SEQUENCE [LARGE SCALE GENOMIC DNA]</scope>
    <source>
        <strain evidence="1 2">PLY_AMNH</strain>
    </source>
</reference>
<evidence type="ECO:0000313" key="1">
    <source>
        <dbReference type="EMBL" id="KAK3252148.1"/>
    </source>
</evidence>
<dbReference type="AlphaFoldDB" id="A0AAE0CBU9"/>
<evidence type="ECO:0000313" key="2">
    <source>
        <dbReference type="Proteomes" id="UP001190700"/>
    </source>
</evidence>
<gene>
    <name evidence="1" type="ORF">CYMTET_38544</name>
</gene>
<protein>
    <submittedName>
        <fullName evidence="1">Uncharacterized protein</fullName>
    </submittedName>
</protein>
<accession>A0AAE0CBU9</accession>
<proteinExistence type="predicted"/>
<sequence length="191" mass="20771">MDPVDEDKLAQLETQNCFEASAQHCVLGVFGTAQQRRDDPAVCATKGEISSSSGRSSGGRGSPWLDSFCAKSTVKLEMLKQRRRPAEKDERCFSFRLPCGQPGLWRCGSSAPPSAGDAVPARSGAIRLGFVSARCEASVCAQPHIRERERERESWNSDRTTSSRAVPCPRMEEWYSLGGEQGGDLLVSAGM</sequence>
<organism evidence="1 2">
    <name type="scientific">Cymbomonas tetramitiformis</name>
    <dbReference type="NCBI Taxonomy" id="36881"/>
    <lineage>
        <taxon>Eukaryota</taxon>
        <taxon>Viridiplantae</taxon>
        <taxon>Chlorophyta</taxon>
        <taxon>Pyramimonadophyceae</taxon>
        <taxon>Pyramimonadales</taxon>
        <taxon>Pyramimonadaceae</taxon>
        <taxon>Cymbomonas</taxon>
    </lineage>
</organism>
<name>A0AAE0CBU9_9CHLO</name>
<dbReference type="Proteomes" id="UP001190700">
    <property type="component" value="Unassembled WGS sequence"/>
</dbReference>
<comment type="caution">
    <text evidence="1">The sequence shown here is derived from an EMBL/GenBank/DDBJ whole genome shotgun (WGS) entry which is preliminary data.</text>
</comment>